<evidence type="ECO:0000256" key="5">
    <source>
        <dbReference type="ARBA" id="ARBA00022989"/>
    </source>
</evidence>
<feature type="transmembrane region" description="Helical" evidence="7">
    <location>
        <begin position="104"/>
        <end position="127"/>
    </location>
</feature>
<dbReference type="Proteomes" id="UP000217954">
    <property type="component" value="Chromosome"/>
</dbReference>
<evidence type="ECO:0000256" key="6">
    <source>
        <dbReference type="ARBA" id="ARBA00023136"/>
    </source>
</evidence>
<dbReference type="Pfam" id="PF00528">
    <property type="entry name" value="BPD_transp_1"/>
    <property type="match status" value="1"/>
</dbReference>
<feature type="transmembrane region" description="Helical" evidence="7">
    <location>
        <begin position="189"/>
        <end position="211"/>
    </location>
</feature>
<evidence type="ECO:0000256" key="4">
    <source>
        <dbReference type="ARBA" id="ARBA00022692"/>
    </source>
</evidence>
<dbReference type="GO" id="GO:0006865">
    <property type="term" value="P:amino acid transport"/>
    <property type="evidence" value="ECO:0007669"/>
    <property type="project" value="TreeGrafter"/>
</dbReference>
<dbReference type="KEGG" id="mste:MSTE_03021"/>
<dbReference type="CDD" id="cd06261">
    <property type="entry name" value="TM_PBP2"/>
    <property type="match status" value="1"/>
</dbReference>
<reference evidence="10 11" key="2">
    <citation type="journal article" date="2017" name="Int. J. Syst. Evol. Microbiol.">
        <title>Mycobacterium stephanolepidis sp. nov., a rapidly growing species related to Mycobacterium chelonae, isolated from marine teleost fish, Stephanolepis cirrhifer.</title>
        <authorList>
            <person name="Fukano H."/>
            <person name="Wada S."/>
            <person name="Kurata O."/>
            <person name="Katayama K."/>
            <person name="Fujiwara N."/>
            <person name="Hoshino Y."/>
        </authorList>
    </citation>
    <scope>NUCLEOTIDE SEQUENCE [LARGE SCALE GENOMIC DNA]</scope>
    <source>
        <strain evidence="10 11">NJB0901</strain>
    </source>
</reference>
<dbReference type="GO" id="GO:0022857">
    <property type="term" value="F:transmembrane transporter activity"/>
    <property type="evidence" value="ECO:0007669"/>
    <property type="project" value="InterPro"/>
</dbReference>
<keyword evidence="3" id="KW-1003">Cell membrane</keyword>
<protein>
    <submittedName>
        <fullName evidence="10">Putative glutamate ABC transporter, permease</fullName>
    </submittedName>
</protein>
<dbReference type="InterPro" id="IPR035906">
    <property type="entry name" value="MetI-like_sf"/>
</dbReference>
<reference evidence="11" key="1">
    <citation type="journal article" date="2017" name="Genome Announc.">
        <title>Complete Genome Sequence of Mycobacterium stephanolepidis.</title>
        <authorList>
            <person name="Fukano H."/>
            <person name="Yoshida M."/>
            <person name="Katayama Y."/>
            <person name="Omatsu T."/>
            <person name="Mizutani T."/>
            <person name="Kurata O."/>
            <person name="Wada S."/>
            <person name="Hoshino Y."/>
        </authorList>
    </citation>
    <scope>NUCLEOTIDE SEQUENCE [LARGE SCALE GENOMIC DNA]</scope>
    <source>
        <strain evidence="11">NJB0901</strain>
    </source>
</reference>
<feature type="transmembrane region" description="Helical" evidence="7">
    <location>
        <begin position="139"/>
        <end position="161"/>
    </location>
</feature>
<dbReference type="RefSeq" id="WP_096502334.1">
    <property type="nucleotide sequence ID" value="NZ_AP018165.1"/>
</dbReference>
<feature type="transmembrane region" description="Helical" evidence="7">
    <location>
        <begin position="22"/>
        <end position="45"/>
    </location>
</feature>
<gene>
    <name evidence="10" type="ORF">MSTE_03021</name>
</gene>
<dbReference type="OrthoDB" id="4543034at2"/>
<evidence type="ECO:0000256" key="8">
    <source>
        <dbReference type="SAM" id="MobiDB-lite"/>
    </source>
</evidence>
<evidence type="ECO:0000256" key="1">
    <source>
        <dbReference type="ARBA" id="ARBA00004651"/>
    </source>
</evidence>
<feature type="transmembrane region" description="Helical" evidence="7">
    <location>
        <begin position="239"/>
        <end position="264"/>
    </location>
</feature>
<keyword evidence="4 7" id="KW-0812">Transmembrane</keyword>
<proteinExistence type="inferred from homology"/>
<dbReference type="Gene3D" id="1.10.3720.10">
    <property type="entry name" value="MetI-like"/>
    <property type="match status" value="1"/>
</dbReference>
<organism evidence="10 11">
    <name type="scientific">[Mycobacterium] stephanolepidis</name>
    <dbReference type="NCBI Taxonomy" id="1520670"/>
    <lineage>
        <taxon>Bacteria</taxon>
        <taxon>Bacillati</taxon>
        <taxon>Actinomycetota</taxon>
        <taxon>Actinomycetes</taxon>
        <taxon>Mycobacteriales</taxon>
        <taxon>Mycobacteriaceae</taxon>
        <taxon>Mycobacteroides</taxon>
    </lineage>
</organism>
<dbReference type="InterPro" id="IPR043429">
    <property type="entry name" value="ArtM/GltK/GlnP/TcyL/YhdX-like"/>
</dbReference>
<sequence length="313" mass="33939">MTGSATVMYDAPGPKARAVNRVIAVAFTALVGAVGAWVIWTLIANEQLTAEKWSPFMHPDTWTTYILPGLVGTISAAALSIIFALALGAVLGIGRLSEHRAVRWISSALVEFFRAIPVLILMVFSYYLYGQQAIFPSEYLAFAAVVTGLSLYNGSVIAEILRSGIQSLPKGQSEAAVALGMRKSQMMRLILLPQSIAAMLPALISQMVIALKDSALGYAFGYIEVVRSGIRSASYYGNYLPALVVVAIIMIIINFALSSLATNIERQLREGRKKKSLLEVPHAQPEPGLVTKDLLETRGVDPAHQDLRRDYGE</sequence>
<evidence type="ECO:0000313" key="10">
    <source>
        <dbReference type="EMBL" id="BAX98326.1"/>
    </source>
</evidence>
<feature type="compositionally biased region" description="Basic and acidic residues" evidence="8">
    <location>
        <begin position="293"/>
        <end position="313"/>
    </location>
</feature>
<dbReference type="AlphaFoldDB" id="A0A1Z4EZD3"/>
<keyword evidence="6 7" id="KW-0472">Membrane</keyword>
<dbReference type="PANTHER" id="PTHR30614:SF21">
    <property type="entry name" value="AMINO ACID ABC TRANSPORTER PERMEASE"/>
    <property type="match status" value="1"/>
</dbReference>
<accession>A0A1Z4EZD3</accession>
<feature type="region of interest" description="Disordered" evidence="8">
    <location>
        <begin position="281"/>
        <end position="313"/>
    </location>
</feature>
<dbReference type="GO" id="GO:0043190">
    <property type="term" value="C:ATP-binding cassette (ABC) transporter complex"/>
    <property type="evidence" value="ECO:0007669"/>
    <property type="project" value="InterPro"/>
</dbReference>
<evidence type="ECO:0000256" key="2">
    <source>
        <dbReference type="ARBA" id="ARBA00022448"/>
    </source>
</evidence>
<dbReference type="SUPFAM" id="SSF161098">
    <property type="entry name" value="MetI-like"/>
    <property type="match status" value="1"/>
</dbReference>
<name>A0A1Z4EZD3_9MYCO</name>
<dbReference type="PROSITE" id="PS50928">
    <property type="entry name" value="ABC_TM1"/>
    <property type="match status" value="1"/>
</dbReference>
<dbReference type="NCBIfam" id="TIGR01726">
    <property type="entry name" value="HEQRo_perm_3TM"/>
    <property type="match status" value="1"/>
</dbReference>
<dbReference type="PANTHER" id="PTHR30614">
    <property type="entry name" value="MEMBRANE COMPONENT OF AMINO ACID ABC TRANSPORTER"/>
    <property type="match status" value="1"/>
</dbReference>
<dbReference type="InterPro" id="IPR010065">
    <property type="entry name" value="AA_ABC_transptr_permease_3TM"/>
</dbReference>
<evidence type="ECO:0000259" key="9">
    <source>
        <dbReference type="PROSITE" id="PS50928"/>
    </source>
</evidence>
<feature type="domain" description="ABC transmembrane type-1" evidence="9">
    <location>
        <begin position="70"/>
        <end position="261"/>
    </location>
</feature>
<evidence type="ECO:0000313" key="11">
    <source>
        <dbReference type="Proteomes" id="UP000217954"/>
    </source>
</evidence>
<comment type="subcellular location">
    <subcellularLocation>
        <location evidence="1 7">Cell membrane</location>
        <topology evidence="1 7">Multi-pass membrane protein</topology>
    </subcellularLocation>
</comment>
<keyword evidence="2 7" id="KW-0813">Transport</keyword>
<dbReference type="InterPro" id="IPR000515">
    <property type="entry name" value="MetI-like"/>
</dbReference>
<evidence type="ECO:0000256" key="7">
    <source>
        <dbReference type="RuleBase" id="RU363032"/>
    </source>
</evidence>
<comment type="similarity">
    <text evidence="7">Belongs to the binding-protein-dependent transport system permease family.</text>
</comment>
<evidence type="ECO:0000256" key="3">
    <source>
        <dbReference type="ARBA" id="ARBA00022475"/>
    </source>
</evidence>
<keyword evidence="11" id="KW-1185">Reference proteome</keyword>
<feature type="transmembrane region" description="Helical" evidence="7">
    <location>
        <begin position="65"/>
        <end position="92"/>
    </location>
</feature>
<keyword evidence="5 7" id="KW-1133">Transmembrane helix</keyword>
<dbReference type="EMBL" id="AP018165">
    <property type="protein sequence ID" value="BAX98326.1"/>
    <property type="molecule type" value="Genomic_DNA"/>
</dbReference>